<reference evidence="4 5" key="1">
    <citation type="journal article" date="2023" name="Hortic Res">
        <title>The complete reference genome for grapevine (Vitis vinifera L.) genetics and breeding.</title>
        <authorList>
            <person name="Shi X."/>
            <person name="Cao S."/>
            <person name="Wang X."/>
            <person name="Huang S."/>
            <person name="Wang Y."/>
            <person name="Liu Z."/>
            <person name="Liu W."/>
            <person name="Leng X."/>
            <person name="Peng Y."/>
            <person name="Wang N."/>
            <person name="Wang Y."/>
            <person name="Ma Z."/>
            <person name="Xu X."/>
            <person name="Zhang F."/>
            <person name="Xue H."/>
            <person name="Zhong H."/>
            <person name="Wang Y."/>
            <person name="Zhang K."/>
            <person name="Velt A."/>
            <person name="Avia K."/>
            <person name="Holtgrawe D."/>
            <person name="Grimplet J."/>
            <person name="Matus J.T."/>
            <person name="Ware D."/>
            <person name="Wu X."/>
            <person name="Wang H."/>
            <person name="Liu C."/>
            <person name="Fang Y."/>
            <person name="Rustenholz C."/>
            <person name="Cheng Z."/>
            <person name="Xiao H."/>
            <person name="Zhou Y."/>
        </authorList>
    </citation>
    <scope>NUCLEOTIDE SEQUENCE [LARGE SCALE GENOMIC DNA]</scope>
    <source>
        <strain evidence="5">cv. Pinot noir / PN40024</strain>
        <tissue evidence="4">Leaf</tissue>
    </source>
</reference>
<dbReference type="PANTHER" id="PTHR46629">
    <property type="entry name" value="OS01G0917900 PROTEIN"/>
    <property type="match status" value="1"/>
</dbReference>
<protein>
    <recommendedName>
        <fullName evidence="3">RING-type domain-containing protein</fullName>
    </recommendedName>
</protein>
<gene>
    <name evidence="4" type="ORF">VitviT2T_010251</name>
</gene>
<dbReference type="Proteomes" id="UP001227230">
    <property type="component" value="Chromosome 7"/>
</dbReference>
<keyword evidence="1" id="KW-0863">Zinc-finger</keyword>
<dbReference type="EMBL" id="CP126654">
    <property type="protein sequence ID" value="WJZ91151.1"/>
    <property type="molecule type" value="Genomic_DNA"/>
</dbReference>
<evidence type="ECO:0000256" key="1">
    <source>
        <dbReference type="PROSITE-ProRule" id="PRU00175"/>
    </source>
</evidence>
<feature type="region of interest" description="Disordered" evidence="2">
    <location>
        <begin position="175"/>
        <end position="262"/>
    </location>
</feature>
<dbReference type="SUPFAM" id="SSF57850">
    <property type="entry name" value="RING/U-box"/>
    <property type="match status" value="1"/>
</dbReference>
<organism evidence="4 5">
    <name type="scientific">Vitis vinifera</name>
    <name type="common">Grape</name>
    <dbReference type="NCBI Taxonomy" id="29760"/>
    <lineage>
        <taxon>Eukaryota</taxon>
        <taxon>Viridiplantae</taxon>
        <taxon>Streptophyta</taxon>
        <taxon>Embryophyta</taxon>
        <taxon>Tracheophyta</taxon>
        <taxon>Spermatophyta</taxon>
        <taxon>Magnoliopsida</taxon>
        <taxon>eudicotyledons</taxon>
        <taxon>Gunneridae</taxon>
        <taxon>Pentapetalae</taxon>
        <taxon>rosids</taxon>
        <taxon>Vitales</taxon>
        <taxon>Vitaceae</taxon>
        <taxon>Viteae</taxon>
        <taxon>Vitis</taxon>
    </lineage>
</organism>
<keyword evidence="1" id="KW-0479">Metal-binding</keyword>
<evidence type="ECO:0000259" key="3">
    <source>
        <dbReference type="PROSITE" id="PS50089"/>
    </source>
</evidence>
<name>A0ABY9C9N7_VITVI</name>
<feature type="compositionally biased region" description="Acidic residues" evidence="2">
    <location>
        <begin position="291"/>
        <end position="310"/>
    </location>
</feature>
<dbReference type="CDD" id="cd16449">
    <property type="entry name" value="RING-HC"/>
    <property type="match status" value="1"/>
</dbReference>
<feature type="region of interest" description="Disordered" evidence="2">
    <location>
        <begin position="276"/>
        <end position="313"/>
    </location>
</feature>
<feature type="compositionally biased region" description="Low complexity" evidence="2">
    <location>
        <begin position="184"/>
        <end position="195"/>
    </location>
</feature>
<dbReference type="InterPro" id="IPR001841">
    <property type="entry name" value="Znf_RING"/>
</dbReference>
<sequence length="408" mass="45532">MLVSTLLRVFYHPQVPTSRKVNHRQEDLLVFEICFTNWNRSRFRPPHNFPFLLLIDDLLLKSCANSRSGLLPEVPTHGSMSVMDPSTLRDRLRTREDDDGRDAWAGLTLGAVLGCEKRPPPGHINRTLLDIIRDESTGYKDVLGQPNNNNNKMSWKSFKDRLRIRRAGAAWTSSMPIPASDVPTRSQLSRRQSTRVTMYTTDPPEPTETFEESPGTPENPLPVEAVQVHNLRPQFSRNNSIRAPSRTFSRADSTRLHTGVTDGPVVSRRLSAALAEERELQRAESAAALGGDDDEAGEEEDEGEGEEEGPEAAPRMSLMALLEETDRQAGIVGPAYVLEEEEDEDEEEEAGSGGGIEYNCCVCMVRHKGAAFIPCGHTFCRLCSRELWVSRGNCPLCNGFILEILDIF</sequence>
<keyword evidence="5" id="KW-1185">Reference proteome</keyword>
<dbReference type="Gene3D" id="3.30.40.10">
    <property type="entry name" value="Zinc/RING finger domain, C3HC4 (zinc finger)"/>
    <property type="match status" value="1"/>
</dbReference>
<evidence type="ECO:0000313" key="5">
    <source>
        <dbReference type="Proteomes" id="UP001227230"/>
    </source>
</evidence>
<keyword evidence="1" id="KW-0862">Zinc</keyword>
<dbReference type="InterPro" id="IPR013083">
    <property type="entry name" value="Znf_RING/FYVE/PHD"/>
</dbReference>
<dbReference type="SMART" id="SM00184">
    <property type="entry name" value="RING"/>
    <property type="match status" value="1"/>
</dbReference>
<feature type="compositionally biased region" description="Polar residues" evidence="2">
    <location>
        <begin position="233"/>
        <end position="251"/>
    </location>
</feature>
<accession>A0ABY9C9N7</accession>
<dbReference type="Pfam" id="PF13920">
    <property type="entry name" value="zf-C3HC4_3"/>
    <property type="match status" value="1"/>
</dbReference>
<proteinExistence type="predicted"/>
<dbReference type="PROSITE" id="PS50089">
    <property type="entry name" value="ZF_RING_2"/>
    <property type="match status" value="1"/>
</dbReference>
<evidence type="ECO:0000313" key="4">
    <source>
        <dbReference type="EMBL" id="WJZ91151.1"/>
    </source>
</evidence>
<feature type="domain" description="RING-type" evidence="3">
    <location>
        <begin position="360"/>
        <end position="398"/>
    </location>
</feature>
<evidence type="ECO:0000256" key="2">
    <source>
        <dbReference type="SAM" id="MobiDB-lite"/>
    </source>
</evidence>